<dbReference type="STRING" id="331648.BST97_08010"/>
<dbReference type="AlphaFoldDB" id="A0A1W6MK15"/>
<sequence length="117" mass="13523">MKRFVGQLFRYGGDYKDFITDTYESAVIERAFLQDNIIRMSFKYQDSNTSVQINLKSDDNLLFIGSSKAIDEDGFSGKIKVRYYHNGKNALLIGTWIEDGEIDTCVIELQEVKEFKD</sequence>
<proteinExistence type="predicted"/>
<protein>
    <submittedName>
        <fullName evidence="1">Uncharacterized protein</fullName>
    </submittedName>
</protein>
<organism evidence="1 2">
    <name type="scientific">Nonlabens spongiae</name>
    <dbReference type="NCBI Taxonomy" id="331648"/>
    <lineage>
        <taxon>Bacteria</taxon>
        <taxon>Pseudomonadati</taxon>
        <taxon>Bacteroidota</taxon>
        <taxon>Flavobacteriia</taxon>
        <taxon>Flavobacteriales</taxon>
        <taxon>Flavobacteriaceae</taxon>
        <taxon>Nonlabens</taxon>
    </lineage>
</organism>
<dbReference type="Proteomes" id="UP000193431">
    <property type="component" value="Chromosome"/>
</dbReference>
<name>A0A1W6MK15_9FLAO</name>
<accession>A0A1W6MK15</accession>
<dbReference type="RefSeq" id="WP_085766741.1">
    <property type="nucleotide sequence ID" value="NZ_CP019344.1"/>
</dbReference>
<keyword evidence="2" id="KW-1185">Reference proteome</keyword>
<dbReference type="EMBL" id="CP019344">
    <property type="protein sequence ID" value="ARN77945.1"/>
    <property type="molecule type" value="Genomic_DNA"/>
</dbReference>
<evidence type="ECO:0000313" key="2">
    <source>
        <dbReference type="Proteomes" id="UP000193431"/>
    </source>
</evidence>
<gene>
    <name evidence="1" type="ORF">BST97_08010</name>
</gene>
<evidence type="ECO:0000313" key="1">
    <source>
        <dbReference type="EMBL" id="ARN77945.1"/>
    </source>
</evidence>
<reference evidence="1 2" key="1">
    <citation type="submission" date="2016-11" db="EMBL/GenBank/DDBJ databases">
        <title>Trade-off between light-utilization and light-protection in marine flavobacteria.</title>
        <authorList>
            <person name="Kumagai Y."/>
        </authorList>
    </citation>
    <scope>NUCLEOTIDE SEQUENCE [LARGE SCALE GENOMIC DNA]</scope>
    <source>
        <strain evidence="1 2">JCM 13191</strain>
    </source>
</reference>